<protein>
    <submittedName>
        <fullName evidence="2">Uncharacterized protein</fullName>
    </submittedName>
</protein>
<reference evidence="2" key="1">
    <citation type="journal article" date="2019" name="bioRxiv">
        <title>The Genome of the Zebra Mussel, Dreissena polymorpha: A Resource for Invasive Species Research.</title>
        <authorList>
            <person name="McCartney M.A."/>
            <person name="Auch B."/>
            <person name="Kono T."/>
            <person name="Mallez S."/>
            <person name="Zhang Y."/>
            <person name="Obille A."/>
            <person name="Becker A."/>
            <person name="Abrahante J.E."/>
            <person name="Garbe J."/>
            <person name="Badalamenti J.P."/>
            <person name="Herman A."/>
            <person name="Mangelson H."/>
            <person name="Liachko I."/>
            <person name="Sullivan S."/>
            <person name="Sone E.D."/>
            <person name="Koren S."/>
            <person name="Silverstein K.A.T."/>
            <person name="Beckman K.B."/>
            <person name="Gohl D.M."/>
        </authorList>
    </citation>
    <scope>NUCLEOTIDE SEQUENCE</scope>
    <source>
        <strain evidence="2">Duluth1</strain>
        <tissue evidence="2">Whole animal</tissue>
    </source>
</reference>
<name>A0A9D4M318_DREPO</name>
<dbReference type="EMBL" id="JAIWYP010000002">
    <property type="protein sequence ID" value="KAH3867532.1"/>
    <property type="molecule type" value="Genomic_DNA"/>
</dbReference>
<evidence type="ECO:0000313" key="3">
    <source>
        <dbReference type="Proteomes" id="UP000828390"/>
    </source>
</evidence>
<dbReference type="AlphaFoldDB" id="A0A9D4M318"/>
<proteinExistence type="predicted"/>
<dbReference type="Proteomes" id="UP000828390">
    <property type="component" value="Unassembled WGS sequence"/>
</dbReference>
<comment type="caution">
    <text evidence="2">The sequence shown here is derived from an EMBL/GenBank/DDBJ whole genome shotgun (WGS) entry which is preliminary data.</text>
</comment>
<reference evidence="2" key="2">
    <citation type="submission" date="2020-11" db="EMBL/GenBank/DDBJ databases">
        <authorList>
            <person name="McCartney M.A."/>
            <person name="Auch B."/>
            <person name="Kono T."/>
            <person name="Mallez S."/>
            <person name="Becker A."/>
            <person name="Gohl D.M."/>
            <person name="Silverstein K.A.T."/>
            <person name="Koren S."/>
            <person name="Bechman K.B."/>
            <person name="Herman A."/>
            <person name="Abrahante J.E."/>
            <person name="Garbe J."/>
        </authorList>
    </citation>
    <scope>NUCLEOTIDE SEQUENCE</scope>
    <source>
        <strain evidence="2">Duluth1</strain>
        <tissue evidence="2">Whole animal</tissue>
    </source>
</reference>
<keyword evidence="3" id="KW-1185">Reference proteome</keyword>
<gene>
    <name evidence="1" type="ORF">DPMN_030663</name>
    <name evidence="2" type="ORF">DPMN_030667</name>
</gene>
<evidence type="ECO:0000313" key="1">
    <source>
        <dbReference type="EMBL" id="KAH3867532.1"/>
    </source>
</evidence>
<accession>A0A9D4M318</accession>
<sequence length="92" mass="9836">MVVQPETIAAITTAVTAGIEQAPYCFSTSAPVKDKPEACDQVPEDVLQTYALSSHNWRKSQLADPVISKVIHKLQAGTRPSVSSSSDSCTVF</sequence>
<dbReference type="EMBL" id="JAIWYP010000002">
    <property type="protein sequence ID" value="KAH3867536.1"/>
    <property type="molecule type" value="Genomic_DNA"/>
</dbReference>
<organism evidence="2 3">
    <name type="scientific">Dreissena polymorpha</name>
    <name type="common">Zebra mussel</name>
    <name type="synonym">Mytilus polymorpha</name>
    <dbReference type="NCBI Taxonomy" id="45954"/>
    <lineage>
        <taxon>Eukaryota</taxon>
        <taxon>Metazoa</taxon>
        <taxon>Spiralia</taxon>
        <taxon>Lophotrochozoa</taxon>
        <taxon>Mollusca</taxon>
        <taxon>Bivalvia</taxon>
        <taxon>Autobranchia</taxon>
        <taxon>Heteroconchia</taxon>
        <taxon>Euheterodonta</taxon>
        <taxon>Imparidentia</taxon>
        <taxon>Neoheterodontei</taxon>
        <taxon>Myida</taxon>
        <taxon>Dreissenoidea</taxon>
        <taxon>Dreissenidae</taxon>
        <taxon>Dreissena</taxon>
    </lineage>
</organism>
<evidence type="ECO:0000313" key="2">
    <source>
        <dbReference type="EMBL" id="KAH3867536.1"/>
    </source>
</evidence>